<evidence type="ECO:0000256" key="3">
    <source>
        <dbReference type="ARBA" id="ARBA00022840"/>
    </source>
</evidence>
<dbReference type="GO" id="GO:0005524">
    <property type="term" value="F:ATP binding"/>
    <property type="evidence" value="ECO:0007669"/>
    <property type="project" value="UniProtKB-KW"/>
</dbReference>
<dbReference type="EMBL" id="BDIP01005286">
    <property type="protein sequence ID" value="GIQ89663.1"/>
    <property type="molecule type" value="Genomic_DNA"/>
</dbReference>
<proteinExistence type="predicted"/>
<name>A0A9K3D9C2_9EUKA</name>
<dbReference type="PROSITE" id="PS51221">
    <property type="entry name" value="TTL"/>
    <property type="match status" value="1"/>
</dbReference>
<dbReference type="OrthoDB" id="202825at2759"/>
<dbReference type="GO" id="GO:0070740">
    <property type="term" value="F:tubulin-glutamic acid ligase activity"/>
    <property type="evidence" value="ECO:0007669"/>
    <property type="project" value="TreeGrafter"/>
</dbReference>
<dbReference type="GO" id="GO:0036064">
    <property type="term" value="C:ciliary basal body"/>
    <property type="evidence" value="ECO:0007669"/>
    <property type="project" value="TreeGrafter"/>
</dbReference>
<dbReference type="InterPro" id="IPR004344">
    <property type="entry name" value="TTL/TTLL_fam"/>
</dbReference>
<keyword evidence="3" id="KW-0067">ATP-binding</keyword>
<comment type="caution">
    <text evidence="5">The sequence shown here is derived from an EMBL/GenBank/DDBJ whole genome shotgun (WGS) entry which is preliminary data.</text>
</comment>
<dbReference type="GO" id="GO:0000226">
    <property type="term" value="P:microtubule cytoskeleton organization"/>
    <property type="evidence" value="ECO:0007669"/>
    <property type="project" value="TreeGrafter"/>
</dbReference>
<dbReference type="PANTHER" id="PTHR12241:SF147">
    <property type="entry name" value="TUBULIN POLYGLUTAMYLASE TTLL7"/>
    <property type="match status" value="1"/>
</dbReference>
<dbReference type="Proteomes" id="UP000265618">
    <property type="component" value="Unassembled WGS sequence"/>
</dbReference>
<reference evidence="5 6" key="1">
    <citation type="journal article" date="2018" name="PLoS ONE">
        <title>The draft genome of Kipferlia bialata reveals reductive genome evolution in fornicate parasites.</title>
        <authorList>
            <person name="Tanifuji G."/>
            <person name="Takabayashi S."/>
            <person name="Kume K."/>
            <person name="Takagi M."/>
            <person name="Nakayama T."/>
            <person name="Kamikawa R."/>
            <person name="Inagaki Y."/>
            <person name="Hashimoto T."/>
        </authorList>
    </citation>
    <scope>NUCLEOTIDE SEQUENCE [LARGE SCALE GENOMIC DNA]</scope>
    <source>
        <strain evidence="5">NY0173</strain>
    </source>
</reference>
<dbReference type="PANTHER" id="PTHR12241">
    <property type="entry name" value="TUBULIN POLYGLUTAMYLASE"/>
    <property type="match status" value="1"/>
</dbReference>
<keyword evidence="1 5" id="KW-0436">Ligase</keyword>
<evidence type="ECO:0000313" key="5">
    <source>
        <dbReference type="EMBL" id="GIQ89663.1"/>
    </source>
</evidence>
<sequence>MSEYGETDEEVAPVSARSTSGPKTARRRRKRAKVNVCLDLTHYPVLNEVCEKGYGMKVVGEDDDWNLLWTDRSITPERLMKMKSYQRINHFPGMHEITRKDALAKNLNRMRKQFGDQFDFYPQSWHLPYDMADLRAHMSKKKGKGVYISKPSASCQVGAPL</sequence>
<keyword evidence="6" id="KW-1185">Reference proteome</keyword>
<dbReference type="GO" id="GO:0015631">
    <property type="term" value="F:tubulin binding"/>
    <property type="evidence" value="ECO:0007669"/>
    <property type="project" value="TreeGrafter"/>
</dbReference>
<dbReference type="AlphaFoldDB" id="A0A9K3D9C2"/>
<evidence type="ECO:0000256" key="1">
    <source>
        <dbReference type="ARBA" id="ARBA00022598"/>
    </source>
</evidence>
<organism evidence="5 6">
    <name type="scientific">Kipferlia bialata</name>
    <dbReference type="NCBI Taxonomy" id="797122"/>
    <lineage>
        <taxon>Eukaryota</taxon>
        <taxon>Metamonada</taxon>
        <taxon>Carpediemonas-like organisms</taxon>
        <taxon>Kipferlia</taxon>
    </lineage>
</organism>
<dbReference type="Pfam" id="PF03133">
    <property type="entry name" value="TTL"/>
    <property type="match status" value="1"/>
</dbReference>
<accession>A0A9K3D9C2</accession>
<gene>
    <name evidence="5" type="ORF">KIPB_012190</name>
</gene>
<evidence type="ECO:0000313" key="6">
    <source>
        <dbReference type="Proteomes" id="UP000265618"/>
    </source>
</evidence>
<feature type="region of interest" description="Disordered" evidence="4">
    <location>
        <begin position="1"/>
        <end position="28"/>
    </location>
</feature>
<evidence type="ECO:0000256" key="2">
    <source>
        <dbReference type="ARBA" id="ARBA00022741"/>
    </source>
</evidence>
<protein>
    <submittedName>
        <fullName evidence="5">Tubulin-tyrosine ligase/Tubulin polyglutamylase</fullName>
    </submittedName>
</protein>
<feature type="compositionally biased region" description="Acidic residues" evidence="4">
    <location>
        <begin position="1"/>
        <end position="11"/>
    </location>
</feature>
<keyword evidence="2" id="KW-0547">Nucleotide-binding</keyword>
<evidence type="ECO:0000256" key="4">
    <source>
        <dbReference type="SAM" id="MobiDB-lite"/>
    </source>
</evidence>